<feature type="region of interest" description="Disordered" evidence="1">
    <location>
        <begin position="162"/>
        <end position="191"/>
    </location>
</feature>
<dbReference type="Proteomes" id="UP001597102">
    <property type="component" value="Unassembled WGS sequence"/>
</dbReference>
<evidence type="ECO:0000259" key="2">
    <source>
        <dbReference type="Pfam" id="PF07486"/>
    </source>
</evidence>
<dbReference type="Gene3D" id="1.10.10.2520">
    <property type="entry name" value="Cell wall hydrolase SleB, domain 1"/>
    <property type="match status" value="1"/>
</dbReference>
<proteinExistence type="predicted"/>
<gene>
    <name evidence="3" type="ORF">ACFQ2F_03760</name>
</gene>
<keyword evidence="3" id="KW-0378">Hydrolase</keyword>
<dbReference type="InterPro" id="IPR011105">
    <property type="entry name" value="Cell_wall_hydrolase_SleB"/>
</dbReference>
<evidence type="ECO:0000256" key="1">
    <source>
        <dbReference type="SAM" id="MobiDB-lite"/>
    </source>
</evidence>
<sequence>MAGISLSGCTGNLGGVEGIEVTGKERDCLTRAMYFESQRNSEEGLLAVGTVVMNRVDSEEYPNTICGVVGQHRQFAHGVLRRNMDPKQKVLADKVAGDVLSGKRSAEVGKAKYFHAARIRIPYKNTHYVTIAGGNAFYEKRKGGGNQLPPLESSTTAVAEAKEAKPEETTSAVAETKQTPIPAPETATAQAEPLKPAITPVAASMSPVPASMTPSFAEPVEASSSNTTLIQKSTFGW</sequence>
<reference evidence="4" key="1">
    <citation type="journal article" date="2019" name="Int. J. Syst. Evol. Microbiol.">
        <title>The Global Catalogue of Microorganisms (GCM) 10K type strain sequencing project: providing services to taxonomists for standard genome sequencing and annotation.</title>
        <authorList>
            <consortium name="The Broad Institute Genomics Platform"/>
            <consortium name="The Broad Institute Genome Sequencing Center for Infectious Disease"/>
            <person name="Wu L."/>
            <person name="Ma J."/>
        </authorList>
    </citation>
    <scope>NUCLEOTIDE SEQUENCE [LARGE SCALE GENOMIC DNA]</scope>
    <source>
        <strain evidence="4">CCUG 61697</strain>
    </source>
</reference>
<evidence type="ECO:0000313" key="4">
    <source>
        <dbReference type="Proteomes" id="UP001597102"/>
    </source>
</evidence>
<evidence type="ECO:0000313" key="3">
    <source>
        <dbReference type="EMBL" id="MFD0986206.1"/>
    </source>
</evidence>
<protein>
    <submittedName>
        <fullName evidence="3">Cell wall hydrolase</fullName>
    </submittedName>
</protein>
<dbReference type="GO" id="GO:0016787">
    <property type="term" value="F:hydrolase activity"/>
    <property type="evidence" value="ECO:0007669"/>
    <property type="project" value="UniProtKB-KW"/>
</dbReference>
<feature type="domain" description="Cell wall hydrolase SleB" evidence="2">
    <location>
        <begin position="41"/>
        <end position="138"/>
    </location>
</feature>
<name>A0ABW3J7D5_9HYPH</name>
<dbReference type="RefSeq" id="WP_379085891.1">
    <property type="nucleotide sequence ID" value="NZ_JBHTJO010000001.1"/>
</dbReference>
<keyword evidence="4" id="KW-1185">Reference proteome</keyword>
<dbReference type="EMBL" id="JBHTJO010000001">
    <property type="protein sequence ID" value="MFD0986206.1"/>
    <property type="molecule type" value="Genomic_DNA"/>
</dbReference>
<accession>A0ABW3J7D5</accession>
<dbReference type="InterPro" id="IPR042047">
    <property type="entry name" value="SleB_dom1"/>
</dbReference>
<feature type="compositionally biased region" description="Low complexity" evidence="1">
    <location>
        <begin position="178"/>
        <end position="191"/>
    </location>
</feature>
<organism evidence="3 4">
    <name type="scientific">Methyloligella solikamskensis</name>
    <dbReference type="NCBI Taxonomy" id="1177756"/>
    <lineage>
        <taxon>Bacteria</taxon>
        <taxon>Pseudomonadati</taxon>
        <taxon>Pseudomonadota</taxon>
        <taxon>Alphaproteobacteria</taxon>
        <taxon>Hyphomicrobiales</taxon>
        <taxon>Hyphomicrobiaceae</taxon>
        <taxon>Methyloligella</taxon>
    </lineage>
</organism>
<comment type="caution">
    <text evidence="3">The sequence shown here is derived from an EMBL/GenBank/DDBJ whole genome shotgun (WGS) entry which is preliminary data.</text>
</comment>
<dbReference type="Pfam" id="PF07486">
    <property type="entry name" value="Hydrolase_2"/>
    <property type="match status" value="1"/>
</dbReference>